<evidence type="ECO:0000313" key="8">
    <source>
        <dbReference type="Proteomes" id="UP000818624"/>
    </source>
</evidence>
<keyword evidence="5" id="KW-0325">Glycoprotein</keyword>
<evidence type="ECO:0000256" key="1">
    <source>
        <dbReference type="ARBA" id="ARBA00001974"/>
    </source>
</evidence>
<keyword evidence="3" id="KW-0274">FAD</keyword>
<protein>
    <recommendedName>
        <fullName evidence="6">Prenylcysteine lyase domain-containing protein</fullName>
    </recommendedName>
</protein>
<proteinExistence type="predicted"/>
<dbReference type="EMBL" id="CP046235">
    <property type="protein sequence ID" value="WFD47705.1"/>
    <property type="molecule type" value="Genomic_DNA"/>
</dbReference>
<evidence type="ECO:0000256" key="3">
    <source>
        <dbReference type="ARBA" id="ARBA00022827"/>
    </source>
</evidence>
<evidence type="ECO:0000256" key="5">
    <source>
        <dbReference type="ARBA" id="ARBA00023180"/>
    </source>
</evidence>
<dbReference type="InterPro" id="IPR017046">
    <property type="entry name" value="Prenylcysteine_Oxase1"/>
</dbReference>
<keyword evidence="2" id="KW-0285">Flavoprotein</keyword>
<dbReference type="Proteomes" id="UP000818624">
    <property type="component" value="Chromosome 2"/>
</dbReference>
<name>A0ABY8ETH4_MALFU</name>
<comment type="cofactor">
    <cofactor evidence="1">
        <name>FAD</name>
        <dbReference type="ChEBI" id="CHEBI:57692"/>
    </cofactor>
</comment>
<evidence type="ECO:0000256" key="2">
    <source>
        <dbReference type="ARBA" id="ARBA00022630"/>
    </source>
</evidence>
<dbReference type="InterPro" id="IPR010795">
    <property type="entry name" value="Prenylcys_lyase"/>
</dbReference>
<gene>
    <name evidence="7" type="ORF">GLX27_002363</name>
</gene>
<organism evidence="7 8">
    <name type="scientific">Malassezia furfur</name>
    <name type="common">Pityriasis versicolor infection agent</name>
    <name type="synonym">Pityrosporum furfur</name>
    <dbReference type="NCBI Taxonomy" id="55194"/>
    <lineage>
        <taxon>Eukaryota</taxon>
        <taxon>Fungi</taxon>
        <taxon>Dikarya</taxon>
        <taxon>Basidiomycota</taxon>
        <taxon>Ustilaginomycotina</taxon>
        <taxon>Malasseziomycetes</taxon>
        <taxon>Malasseziales</taxon>
        <taxon>Malasseziaceae</taxon>
        <taxon>Malassezia</taxon>
    </lineage>
</organism>
<sequence>MKSFQRIYSPRFLHDPASDAGYPWPSVAAFADQIDARGLVSQSARAYFADNKVSEACMDELINAATRANYAQEIQNIHAFAGLVSMATNGPNGVQGGNAQIFEHMLDRSTATVYRGASGEVTGIMKIQSETTEQDAPITQWRIGTRDGHSDVYDVVLIAAPWHSSDITLLNTEKSVPGFRYQRLYVTLVVTNAPQPDPVYFGLDPTFDSVPRTIVTTHLDGDGPDFLSLSYQRCLKHAKYQGRTWDALYVVKLFSWAPIPSKTLDKIFGNGQVVWTHEKAWSAFPKLTPTDRLGDFEVDTNLYNVNAMERLISTMETSTLAAKNVVALVLQKWLGSHFVHGARCKWTSHTPDVATEWDSWGCQSS</sequence>
<evidence type="ECO:0000259" key="6">
    <source>
        <dbReference type="Pfam" id="PF07156"/>
    </source>
</evidence>
<accession>A0ABY8ETH4</accession>
<dbReference type="PANTHER" id="PTHR15944">
    <property type="entry name" value="FARNESYLCYSTEINE LYASE"/>
    <property type="match status" value="1"/>
</dbReference>
<evidence type="ECO:0000256" key="4">
    <source>
        <dbReference type="ARBA" id="ARBA00023002"/>
    </source>
</evidence>
<reference evidence="7 8" key="1">
    <citation type="journal article" date="2020" name="Elife">
        <title>Loss of centromere function drives karyotype evolution in closely related Malassezia species.</title>
        <authorList>
            <person name="Sankaranarayanan S.R."/>
            <person name="Ianiri G."/>
            <person name="Coelho M.A."/>
            <person name="Reza M.H."/>
            <person name="Thimmappa B.C."/>
            <person name="Ganguly P."/>
            <person name="Vadnala R.N."/>
            <person name="Sun S."/>
            <person name="Siddharthan R."/>
            <person name="Tellgren-Roth C."/>
            <person name="Dawson T.L."/>
            <person name="Heitman J."/>
            <person name="Sanyal K."/>
        </authorList>
    </citation>
    <scope>NUCLEOTIDE SEQUENCE [LARGE SCALE GENOMIC DNA]</scope>
    <source>
        <strain evidence="7">CBS14141</strain>
    </source>
</reference>
<feature type="domain" description="Prenylcysteine lyase" evidence="6">
    <location>
        <begin position="19"/>
        <end position="335"/>
    </location>
</feature>
<dbReference type="PANTHER" id="PTHR15944:SF0">
    <property type="entry name" value="PRENYLCYSTEINE LYASE DOMAIN-CONTAINING PROTEIN"/>
    <property type="match status" value="1"/>
</dbReference>
<keyword evidence="4" id="KW-0560">Oxidoreductase</keyword>
<evidence type="ECO:0000313" key="7">
    <source>
        <dbReference type="EMBL" id="WFD47705.1"/>
    </source>
</evidence>
<dbReference type="Pfam" id="PF07156">
    <property type="entry name" value="Prenylcys_lyase"/>
    <property type="match status" value="1"/>
</dbReference>
<keyword evidence="8" id="KW-1185">Reference proteome</keyword>